<dbReference type="InterPro" id="IPR000843">
    <property type="entry name" value="HTH_LacI"/>
</dbReference>
<dbReference type="Pfam" id="PF00356">
    <property type="entry name" value="LacI"/>
    <property type="match status" value="1"/>
</dbReference>
<keyword evidence="2" id="KW-0238">DNA-binding</keyword>
<dbReference type="PANTHER" id="PTHR30146:SF109">
    <property type="entry name" value="HTH-TYPE TRANSCRIPTIONAL REGULATOR GALS"/>
    <property type="match status" value="1"/>
</dbReference>
<accession>A0A6H9YR03</accession>
<evidence type="ECO:0000313" key="5">
    <source>
        <dbReference type="EMBL" id="KAB2350098.1"/>
    </source>
</evidence>
<proteinExistence type="predicted"/>
<dbReference type="SUPFAM" id="SSF53822">
    <property type="entry name" value="Periplasmic binding protein-like I"/>
    <property type="match status" value="1"/>
</dbReference>
<keyword evidence="3" id="KW-0804">Transcription</keyword>
<dbReference type="Pfam" id="PF13377">
    <property type="entry name" value="Peripla_BP_3"/>
    <property type="match status" value="1"/>
</dbReference>
<organism evidence="5 6">
    <name type="scientific">Actinomadura rudentiformis</name>
    <dbReference type="NCBI Taxonomy" id="359158"/>
    <lineage>
        <taxon>Bacteria</taxon>
        <taxon>Bacillati</taxon>
        <taxon>Actinomycetota</taxon>
        <taxon>Actinomycetes</taxon>
        <taxon>Streptosporangiales</taxon>
        <taxon>Thermomonosporaceae</taxon>
        <taxon>Actinomadura</taxon>
    </lineage>
</organism>
<dbReference type="GO" id="GO:0003700">
    <property type="term" value="F:DNA-binding transcription factor activity"/>
    <property type="evidence" value="ECO:0007669"/>
    <property type="project" value="TreeGrafter"/>
</dbReference>
<dbReference type="Gene3D" id="1.10.260.40">
    <property type="entry name" value="lambda repressor-like DNA-binding domains"/>
    <property type="match status" value="1"/>
</dbReference>
<evidence type="ECO:0000259" key="4">
    <source>
        <dbReference type="PROSITE" id="PS50932"/>
    </source>
</evidence>
<evidence type="ECO:0000256" key="3">
    <source>
        <dbReference type="ARBA" id="ARBA00023163"/>
    </source>
</evidence>
<dbReference type="Gene3D" id="3.40.50.2300">
    <property type="match status" value="2"/>
</dbReference>
<dbReference type="InterPro" id="IPR028082">
    <property type="entry name" value="Peripla_BP_I"/>
</dbReference>
<dbReference type="PANTHER" id="PTHR30146">
    <property type="entry name" value="LACI-RELATED TRANSCRIPTIONAL REPRESSOR"/>
    <property type="match status" value="1"/>
</dbReference>
<dbReference type="Proteomes" id="UP000468735">
    <property type="component" value="Unassembled WGS sequence"/>
</dbReference>
<name>A0A6H9YR03_9ACTN</name>
<dbReference type="InterPro" id="IPR046335">
    <property type="entry name" value="LacI/GalR-like_sensor"/>
</dbReference>
<dbReference type="PROSITE" id="PS50932">
    <property type="entry name" value="HTH_LACI_2"/>
    <property type="match status" value="1"/>
</dbReference>
<comment type="caution">
    <text evidence="5">The sequence shown here is derived from an EMBL/GenBank/DDBJ whole genome shotgun (WGS) entry which is preliminary data.</text>
</comment>
<dbReference type="EMBL" id="WBMT01000004">
    <property type="protein sequence ID" value="KAB2350098.1"/>
    <property type="molecule type" value="Genomic_DNA"/>
</dbReference>
<dbReference type="SMART" id="SM00354">
    <property type="entry name" value="HTH_LACI"/>
    <property type="match status" value="1"/>
</dbReference>
<dbReference type="CDD" id="cd01392">
    <property type="entry name" value="HTH_LacI"/>
    <property type="match status" value="1"/>
</dbReference>
<dbReference type="RefSeq" id="WP_151559707.1">
    <property type="nucleotide sequence ID" value="NZ_WBMT01000004.1"/>
</dbReference>
<gene>
    <name evidence="5" type="ORF">F8566_09805</name>
</gene>
<evidence type="ECO:0000256" key="1">
    <source>
        <dbReference type="ARBA" id="ARBA00023015"/>
    </source>
</evidence>
<dbReference type="GO" id="GO:0000976">
    <property type="term" value="F:transcription cis-regulatory region binding"/>
    <property type="evidence" value="ECO:0007669"/>
    <property type="project" value="TreeGrafter"/>
</dbReference>
<reference evidence="5 6" key="1">
    <citation type="submission" date="2019-09" db="EMBL/GenBank/DDBJ databases">
        <title>Actinomadura physcomitrii sp. nov., a novel actinomycete isolated from moss [Physcomitrium sphaericum (Ludw) Fuernr].</title>
        <authorList>
            <person name="Zhuang X."/>
            <person name="Liu C."/>
        </authorList>
    </citation>
    <scope>NUCLEOTIDE SEQUENCE [LARGE SCALE GENOMIC DNA]</scope>
    <source>
        <strain evidence="5 6">HMC1</strain>
    </source>
</reference>
<protein>
    <submittedName>
        <fullName evidence="5">LacI family transcriptional regulator</fullName>
    </submittedName>
</protein>
<dbReference type="OrthoDB" id="4268837at2"/>
<dbReference type="SUPFAM" id="SSF47413">
    <property type="entry name" value="lambda repressor-like DNA-binding domains"/>
    <property type="match status" value="1"/>
</dbReference>
<dbReference type="InterPro" id="IPR010982">
    <property type="entry name" value="Lambda_DNA-bd_dom_sf"/>
</dbReference>
<sequence length="335" mass="35566">MAARGRPTLEQVAARAKVSRGTASRVINGSAAVSPQTREAVLQAIDELGYAPNHAARTLAARRTGVVALVLSEERGRPFEQPYFGEILRGISSATGAAELKLMLTFTHSAADRARLAHDLRTQRVDGVMVISLLRQDPLPSLLASSGIPTVLGGRPFDPATVQGRYVDADNTGGARQATEYLIKQDRRHIATIAGPPDTAVGIDRLTGYRQALSGGSERVAYGDFSETGGAAAMQELLEREPLLDAVFAASDNMAAGALRVLERKGRRVPDDVAVIGFEDSAIAPRTEPALTTVHQPTEGMGRRMVDMLLTQIHDTAAIGTPVICDTSLVIRASA</sequence>
<evidence type="ECO:0000256" key="2">
    <source>
        <dbReference type="ARBA" id="ARBA00023125"/>
    </source>
</evidence>
<keyword evidence="1" id="KW-0805">Transcription regulation</keyword>
<keyword evidence="6" id="KW-1185">Reference proteome</keyword>
<feature type="domain" description="HTH lacI-type" evidence="4">
    <location>
        <begin position="7"/>
        <end position="61"/>
    </location>
</feature>
<dbReference type="AlphaFoldDB" id="A0A6H9YR03"/>
<evidence type="ECO:0000313" key="6">
    <source>
        <dbReference type="Proteomes" id="UP000468735"/>
    </source>
</evidence>
<dbReference type="CDD" id="cd06267">
    <property type="entry name" value="PBP1_LacI_sugar_binding-like"/>
    <property type="match status" value="1"/>
</dbReference>